<gene>
    <name evidence="2" type="ORF">R3P38DRAFT_2819669</name>
</gene>
<accession>A0AAW0EGI3</accession>
<feature type="compositionally biased region" description="Low complexity" evidence="1">
    <location>
        <begin position="286"/>
        <end position="303"/>
    </location>
</feature>
<dbReference type="EMBL" id="JAWWNJ010000001">
    <property type="protein sequence ID" value="KAK7063666.1"/>
    <property type="molecule type" value="Genomic_DNA"/>
</dbReference>
<proteinExistence type="predicted"/>
<feature type="region of interest" description="Disordered" evidence="1">
    <location>
        <begin position="251"/>
        <end position="326"/>
    </location>
</feature>
<evidence type="ECO:0000313" key="3">
    <source>
        <dbReference type="Proteomes" id="UP001362999"/>
    </source>
</evidence>
<name>A0AAW0EGI3_9AGAR</name>
<sequence>MATLPPTTHALPQTHRAHLIHSTRKLGALLGETPVLLEAQGFHSRNSSISSISSDDSIASKRSGRIFADAQPRSSSLAPADPALVLEETTKKYAQNAPRPLLLLRLASPRPTSLISPISPAFPISPITPTIVVDRRKKMAKLVRTLGTNVPPELVFSKAEPTRPSPAVVPALLSALSPAHEPHRRRMSNASIASTTLASPTREAAQASHEYYLSNAGNDDDWVDLGPSSYPPSPHSPHYIKASPTWNASFSDDTYVPVPPSPAPRPSTTTRSTDDTRYLSQHFEYSAPSRATSPRPSARSPSPHALPTNTYRKEQGWSGEWSGAQGMDDVMKNLRGLRLR</sequence>
<reference evidence="2 3" key="1">
    <citation type="journal article" date="2024" name="J Genomics">
        <title>Draft genome sequencing and assembly of Favolaschia claudopus CIRM-BRFM 2984 isolated from oak limbs.</title>
        <authorList>
            <person name="Navarro D."/>
            <person name="Drula E."/>
            <person name="Chaduli D."/>
            <person name="Cazenave R."/>
            <person name="Ahrendt S."/>
            <person name="Wang J."/>
            <person name="Lipzen A."/>
            <person name="Daum C."/>
            <person name="Barry K."/>
            <person name="Grigoriev I.V."/>
            <person name="Favel A."/>
            <person name="Rosso M.N."/>
            <person name="Martin F."/>
        </authorList>
    </citation>
    <scope>NUCLEOTIDE SEQUENCE [LARGE SCALE GENOMIC DNA]</scope>
    <source>
        <strain evidence="2 3">CIRM-BRFM 2984</strain>
    </source>
</reference>
<organism evidence="2 3">
    <name type="scientific">Favolaschia claudopus</name>
    <dbReference type="NCBI Taxonomy" id="2862362"/>
    <lineage>
        <taxon>Eukaryota</taxon>
        <taxon>Fungi</taxon>
        <taxon>Dikarya</taxon>
        <taxon>Basidiomycota</taxon>
        <taxon>Agaricomycotina</taxon>
        <taxon>Agaricomycetes</taxon>
        <taxon>Agaricomycetidae</taxon>
        <taxon>Agaricales</taxon>
        <taxon>Marasmiineae</taxon>
        <taxon>Mycenaceae</taxon>
        <taxon>Favolaschia</taxon>
    </lineage>
</organism>
<evidence type="ECO:0000256" key="1">
    <source>
        <dbReference type="SAM" id="MobiDB-lite"/>
    </source>
</evidence>
<dbReference type="Proteomes" id="UP001362999">
    <property type="component" value="Unassembled WGS sequence"/>
</dbReference>
<keyword evidence="3" id="KW-1185">Reference proteome</keyword>
<evidence type="ECO:0000313" key="2">
    <source>
        <dbReference type="EMBL" id="KAK7063666.1"/>
    </source>
</evidence>
<comment type="caution">
    <text evidence="2">The sequence shown here is derived from an EMBL/GenBank/DDBJ whole genome shotgun (WGS) entry which is preliminary data.</text>
</comment>
<dbReference type="AlphaFoldDB" id="A0AAW0EGI3"/>
<protein>
    <submittedName>
        <fullName evidence="2">Uncharacterized protein</fullName>
    </submittedName>
</protein>